<sequence length="280" mass="32542">MYKGAWKLRWIGTSRRPNSWCKIIRSVPRYRTKLKDIMVNISRIRENRESNIKTIKDKKKQIIEDVHRLKKEINLHLDKLQEDFMKELDKVEAGCCEKIESTVSSLSDQEKEIVQCNAEIENMKKYASDLQAFVGMRDIQNTITKNENCIQSIVQNKNVEKVVLDFSINANIQDFITNVKKLGSIMVERCSSETIELVRKKDRQAQILVTEENQSVNNMQLNFKRKIKTSCVETRGCCVTEKYGYLFTDSQYNGENLVAVNSNGKTEYTIEYHVLIVPSI</sequence>
<proteinExistence type="predicted"/>
<evidence type="ECO:0000313" key="3">
    <source>
        <dbReference type="Proteomes" id="UP000507470"/>
    </source>
</evidence>
<name>A0A6J8D0G1_MYTCO</name>
<keyword evidence="3" id="KW-1185">Reference proteome</keyword>
<accession>A0A6J8D0G1</accession>
<evidence type="ECO:0000313" key="2">
    <source>
        <dbReference type="EMBL" id="CAC5401301.1"/>
    </source>
</evidence>
<evidence type="ECO:0000256" key="1">
    <source>
        <dbReference type="SAM" id="Coils"/>
    </source>
</evidence>
<gene>
    <name evidence="2" type="ORF">MCOR_35396</name>
</gene>
<feature type="coiled-coil region" evidence="1">
    <location>
        <begin position="52"/>
        <end position="126"/>
    </location>
</feature>
<dbReference type="Proteomes" id="UP000507470">
    <property type="component" value="Unassembled WGS sequence"/>
</dbReference>
<dbReference type="EMBL" id="CACVKT020006394">
    <property type="protein sequence ID" value="CAC5401301.1"/>
    <property type="molecule type" value="Genomic_DNA"/>
</dbReference>
<reference evidence="2 3" key="1">
    <citation type="submission" date="2020-06" db="EMBL/GenBank/DDBJ databases">
        <authorList>
            <person name="Li R."/>
            <person name="Bekaert M."/>
        </authorList>
    </citation>
    <scope>NUCLEOTIDE SEQUENCE [LARGE SCALE GENOMIC DNA]</scope>
    <source>
        <strain evidence="3">wild</strain>
    </source>
</reference>
<dbReference type="OrthoDB" id="6174643at2759"/>
<dbReference type="AlphaFoldDB" id="A0A6J8D0G1"/>
<organism evidence="2 3">
    <name type="scientific">Mytilus coruscus</name>
    <name type="common">Sea mussel</name>
    <dbReference type="NCBI Taxonomy" id="42192"/>
    <lineage>
        <taxon>Eukaryota</taxon>
        <taxon>Metazoa</taxon>
        <taxon>Spiralia</taxon>
        <taxon>Lophotrochozoa</taxon>
        <taxon>Mollusca</taxon>
        <taxon>Bivalvia</taxon>
        <taxon>Autobranchia</taxon>
        <taxon>Pteriomorphia</taxon>
        <taxon>Mytilida</taxon>
        <taxon>Mytiloidea</taxon>
        <taxon>Mytilidae</taxon>
        <taxon>Mytilinae</taxon>
        <taxon>Mytilus</taxon>
    </lineage>
</organism>
<protein>
    <submittedName>
        <fullName evidence="2">Uncharacterized protein</fullName>
    </submittedName>
</protein>
<keyword evidence="1" id="KW-0175">Coiled coil</keyword>